<proteinExistence type="predicted"/>
<evidence type="ECO:0000256" key="1">
    <source>
        <dbReference type="SAM" id="MobiDB-lite"/>
    </source>
</evidence>
<dbReference type="AlphaFoldDB" id="A0A7J0H1L2"/>
<evidence type="ECO:0000313" key="3">
    <source>
        <dbReference type="Proteomes" id="UP000585474"/>
    </source>
</evidence>
<dbReference type="Proteomes" id="UP000585474">
    <property type="component" value="Unassembled WGS sequence"/>
</dbReference>
<feature type="region of interest" description="Disordered" evidence="1">
    <location>
        <begin position="204"/>
        <end position="239"/>
    </location>
</feature>
<reference evidence="2 3" key="1">
    <citation type="submission" date="2019-07" db="EMBL/GenBank/DDBJ databases">
        <title>De Novo Assembly of kiwifruit Actinidia rufa.</title>
        <authorList>
            <person name="Sugita-Konishi S."/>
            <person name="Sato K."/>
            <person name="Mori E."/>
            <person name="Abe Y."/>
            <person name="Kisaki G."/>
            <person name="Hamano K."/>
            <person name="Suezawa K."/>
            <person name="Otani M."/>
            <person name="Fukuda T."/>
            <person name="Manabe T."/>
            <person name="Gomi K."/>
            <person name="Tabuchi M."/>
            <person name="Akimitsu K."/>
            <person name="Kataoka I."/>
        </authorList>
    </citation>
    <scope>NUCLEOTIDE SEQUENCE [LARGE SCALE GENOMIC DNA]</scope>
    <source>
        <strain evidence="3">cv. Fuchu</strain>
    </source>
</reference>
<feature type="compositionally biased region" description="Pro residues" evidence="1">
    <location>
        <begin position="204"/>
        <end position="226"/>
    </location>
</feature>
<comment type="caution">
    <text evidence="2">The sequence shown here is derived from an EMBL/GenBank/DDBJ whole genome shotgun (WGS) entry which is preliminary data.</text>
</comment>
<accession>A0A7J0H1L2</accession>
<organism evidence="2 3">
    <name type="scientific">Actinidia rufa</name>
    <dbReference type="NCBI Taxonomy" id="165716"/>
    <lineage>
        <taxon>Eukaryota</taxon>
        <taxon>Viridiplantae</taxon>
        <taxon>Streptophyta</taxon>
        <taxon>Embryophyta</taxon>
        <taxon>Tracheophyta</taxon>
        <taxon>Spermatophyta</taxon>
        <taxon>Magnoliopsida</taxon>
        <taxon>eudicotyledons</taxon>
        <taxon>Gunneridae</taxon>
        <taxon>Pentapetalae</taxon>
        <taxon>asterids</taxon>
        <taxon>Ericales</taxon>
        <taxon>Actinidiaceae</taxon>
        <taxon>Actinidia</taxon>
    </lineage>
</organism>
<protein>
    <submittedName>
        <fullName evidence="2">Uncharacterized protein</fullName>
    </submittedName>
</protein>
<sequence length="239" mass="28078">MVTDTKHLRKEFRLFHRYIAHNIISKAGHYNQVTNMDAFIIYKAAMEEPLNLNYIILKEMADVRNYNTRALPFGALLTKIFLHFHVDIEYQPSQGLDEDDMDIEGNPNIIPLQMFKGKKGDERVHEEEHDHEEASLMKIKQQQEIIQNQRRHEDYINRLGDLYEEQNQRVHRIGNLCDTMREENSQQFSNMHADLEGLWNVLGPHPPPPPFDPALAPPRPPLPPRPSLLMMPQRGRRFD</sequence>
<dbReference type="OrthoDB" id="1750431at2759"/>
<dbReference type="EMBL" id="BJWL01000026">
    <property type="protein sequence ID" value="GFZ16905.1"/>
    <property type="molecule type" value="Genomic_DNA"/>
</dbReference>
<evidence type="ECO:0000313" key="2">
    <source>
        <dbReference type="EMBL" id="GFZ16905.1"/>
    </source>
</evidence>
<name>A0A7J0H1L2_9ERIC</name>
<gene>
    <name evidence="2" type="ORF">Acr_26g0001750</name>
</gene>
<keyword evidence="3" id="KW-1185">Reference proteome</keyword>